<sequence>MTQPAVYVVSDSTGETAELVTRAALMQFGKSPQFIHRFHHVDTLDMIEEIVDLVAVNNGIIVHTIVVEEVRNELNKTAKSFGVPIIDIFGPLLAQLEETYQIKPLSEPGMVRSLDEAYFRKVAAIEFAVENDDGRNPRGLLQADYVLIGISRTSKTPLSQYLALKGLKVANVPIVPEAHVPEELFEIDPSKIIGLKISKEKLNQIREKRLASIGLSGVGNYASHERIDKELEIFTELTNKLGCYVLDVTNKAIEETANDILMHIGEIVDENLEL</sequence>
<dbReference type="HAMAP" id="MF_00921">
    <property type="entry name" value="PDRP"/>
    <property type="match status" value="1"/>
</dbReference>
<evidence type="ECO:0000313" key="41">
    <source>
        <dbReference type="Proteomes" id="UP000553016"/>
    </source>
</evidence>
<comment type="function">
    <text evidence="5">Bifunctional serine/threonine kinase and phosphorylase involved in the regulation of the pyruvate, phosphate dikinase (PPDK) by catalyzing its phosphorylation/dephosphorylation.</text>
</comment>
<comment type="catalytic activity">
    <reaction evidence="5">
        <text>N(tele)-phospho-L-histidyl/L-threonyl-[pyruvate, phosphate dikinase] + ADP = N(tele)-phospho-L-histidyl/O-phospho-L-threonyl-[pyruvate, phosphate dikinase] + AMP + H(+)</text>
        <dbReference type="Rhea" id="RHEA:43692"/>
        <dbReference type="Rhea" id="RHEA-COMP:10650"/>
        <dbReference type="Rhea" id="RHEA-COMP:10651"/>
        <dbReference type="ChEBI" id="CHEBI:15378"/>
        <dbReference type="ChEBI" id="CHEBI:30013"/>
        <dbReference type="ChEBI" id="CHEBI:61977"/>
        <dbReference type="ChEBI" id="CHEBI:83586"/>
        <dbReference type="ChEBI" id="CHEBI:456215"/>
        <dbReference type="ChEBI" id="CHEBI:456216"/>
        <dbReference type="EC" id="2.7.11.32"/>
    </reaction>
</comment>
<dbReference type="Proteomes" id="UP000543005">
    <property type="component" value="Unassembled WGS sequence"/>
</dbReference>
<protein>
    <recommendedName>
        <fullName evidence="5">Putative pyruvate, phosphate dikinase regulatory protein</fullName>
        <shortName evidence="5">PPDK regulatory protein</shortName>
        <ecNumber evidence="5">2.7.11.32</ecNumber>
        <ecNumber evidence="5">2.7.4.27</ecNumber>
    </recommendedName>
</protein>
<dbReference type="EMBL" id="JAARMV010000002">
    <property type="protein sequence ID" value="MBC2372050.1"/>
    <property type="molecule type" value="Genomic_DNA"/>
</dbReference>
<dbReference type="Proteomes" id="UP000543379">
    <property type="component" value="Unassembled WGS sequence"/>
</dbReference>
<keyword evidence="3 5" id="KW-0547">Nucleotide-binding</keyword>
<dbReference type="GO" id="GO:0004674">
    <property type="term" value="F:protein serine/threonine kinase activity"/>
    <property type="evidence" value="ECO:0007669"/>
    <property type="project" value="UniProtKB-UniRule"/>
</dbReference>
<dbReference type="eggNOG" id="COG1806">
    <property type="taxonomic scope" value="Bacteria"/>
</dbReference>
<evidence type="ECO:0000313" key="15">
    <source>
        <dbReference type="EMBL" id="MBC1793952.1"/>
    </source>
</evidence>
<evidence type="ECO:0000313" key="18">
    <source>
        <dbReference type="EMBL" id="MBC2116671.1"/>
    </source>
</evidence>
<reference evidence="27 28" key="2">
    <citation type="submission" date="2020-03" db="EMBL/GenBank/DDBJ databases">
        <title>Soil Listeria distribution.</title>
        <authorList>
            <person name="Liao J."/>
            <person name="Wiedmann M."/>
        </authorList>
    </citation>
    <scope>NUCLEOTIDE SEQUENCE [LARGE SCALE GENOMIC DNA]</scope>
    <source>
        <strain evidence="24 33">FSL L7-0051</strain>
        <strain evidence="23 43">FSL L7-0054</strain>
        <strain evidence="21 41">FSL L7-0149</strain>
        <strain evidence="22 40">FSL L7-0153</strain>
        <strain evidence="19 27">FSL L7-0245</strain>
        <strain evidence="20 31">FSL L7-0259</strain>
        <strain evidence="18 28">FSL L7-0360</strain>
        <strain evidence="17 37">FSL L7-0435</strain>
        <strain evidence="15 30">FSL L7-0978</strain>
        <strain evidence="16 39">FSL L7-0990</strain>
        <strain evidence="14 38">FSL L7-1017</strain>
        <strain evidence="13 42">FSL L7-1299</strain>
        <strain evidence="11 32">FSL L7-1387</strain>
        <strain evidence="12 44">FSL L7-1427</strain>
        <strain evidence="10 35">FSL L7-1658</strain>
        <strain evidence="9 45">FSL L7-1681</strain>
        <strain evidence="7 34">FSL L7-1816</strain>
        <strain evidence="8 29">FSL L7-1833</strain>
        <strain evidence="25 36">FSL L7-1850</strain>
    </source>
</reference>
<dbReference type="STRING" id="1552123.EP57_06475"/>
<dbReference type="Proteomes" id="UP000574104">
    <property type="component" value="Unassembled WGS sequence"/>
</dbReference>
<dbReference type="Proteomes" id="UP000519573">
    <property type="component" value="Unassembled WGS sequence"/>
</dbReference>
<dbReference type="Proteomes" id="UP000550367">
    <property type="component" value="Unassembled WGS sequence"/>
</dbReference>
<dbReference type="RefSeq" id="WP_036085275.1">
    <property type="nucleotide sequence ID" value="NZ_JAARMV010000002.1"/>
</dbReference>
<evidence type="ECO:0000256" key="1">
    <source>
        <dbReference type="ARBA" id="ARBA00022527"/>
    </source>
</evidence>
<organism evidence="6 26">
    <name type="scientific">Listeria booriae</name>
    <dbReference type="NCBI Taxonomy" id="1552123"/>
    <lineage>
        <taxon>Bacteria</taxon>
        <taxon>Bacillati</taxon>
        <taxon>Bacillota</taxon>
        <taxon>Bacilli</taxon>
        <taxon>Bacillales</taxon>
        <taxon>Listeriaceae</taxon>
        <taxon>Listeria</taxon>
    </lineage>
</organism>
<accession>A0A099W9W2</accession>
<keyword evidence="1 5" id="KW-0723">Serine/threonine-protein kinase</keyword>
<dbReference type="GO" id="GO:0043531">
    <property type="term" value="F:ADP binding"/>
    <property type="evidence" value="ECO:0007669"/>
    <property type="project" value="UniProtKB-UniRule"/>
</dbReference>
<evidence type="ECO:0000313" key="22">
    <source>
        <dbReference type="EMBL" id="MBC2243635.1"/>
    </source>
</evidence>
<dbReference type="EMBL" id="JAARUV010000001">
    <property type="protein sequence ID" value="MBC1777381.1"/>
    <property type="molecule type" value="Genomic_DNA"/>
</dbReference>
<dbReference type="EMBL" id="JAARPL010000001">
    <property type="protein sequence ID" value="MBC1371013.1"/>
    <property type="molecule type" value="Genomic_DNA"/>
</dbReference>
<dbReference type="Proteomes" id="UP000546244">
    <property type="component" value="Unassembled WGS sequence"/>
</dbReference>
<evidence type="ECO:0000313" key="34">
    <source>
        <dbReference type="Proteomes" id="UP000543379"/>
    </source>
</evidence>
<evidence type="ECO:0000313" key="42">
    <source>
        <dbReference type="Proteomes" id="UP000574104"/>
    </source>
</evidence>
<evidence type="ECO:0000313" key="33">
    <source>
        <dbReference type="Proteomes" id="UP000543005"/>
    </source>
</evidence>
<evidence type="ECO:0000313" key="21">
    <source>
        <dbReference type="EMBL" id="MBC2241032.1"/>
    </source>
</evidence>
<gene>
    <name evidence="6" type="ORF">EP57_06475</name>
    <name evidence="8" type="ORF">HB759_05250</name>
    <name evidence="7" type="ORF">HB811_04975</name>
    <name evidence="10" type="ORF">HB836_08830</name>
    <name evidence="9" type="ORF">HB847_01440</name>
    <name evidence="11" type="ORF">HB902_10800</name>
    <name evidence="13" type="ORF">HB904_02530</name>
    <name evidence="12" type="ORF">HB907_00360</name>
    <name evidence="25" type="ORF">HBP98_08575</name>
    <name evidence="14" type="ORF">HCA46_00920</name>
    <name evidence="15" type="ORF">HCA52_11025</name>
    <name evidence="16" type="ORF">HCA55_06995</name>
    <name evidence="17" type="ORF">HCA78_12965</name>
    <name evidence="18" type="ORF">HCB06_08630</name>
    <name evidence="22" type="ORF">HCB25_06100</name>
    <name evidence="19" type="ORF">HCB26_04885</name>
    <name evidence="20" type="ORF">HCB27_11545</name>
    <name evidence="21" type="ORF">HCB35_11210</name>
    <name evidence="23" type="ORF">HCB69_07470</name>
    <name evidence="24" type="ORF">HCC36_12390</name>
</gene>
<evidence type="ECO:0000313" key="36">
    <source>
        <dbReference type="Proteomes" id="UP000546244"/>
    </source>
</evidence>
<evidence type="ECO:0000313" key="11">
    <source>
        <dbReference type="EMBL" id="MBC1562558.1"/>
    </source>
</evidence>
<dbReference type="GO" id="GO:0016776">
    <property type="term" value="F:phosphotransferase activity, phosphate group as acceptor"/>
    <property type="evidence" value="ECO:0007669"/>
    <property type="project" value="UniProtKB-UniRule"/>
</dbReference>
<dbReference type="Proteomes" id="UP000541955">
    <property type="component" value="Unassembled WGS sequence"/>
</dbReference>
<evidence type="ECO:0000256" key="5">
    <source>
        <dbReference type="HAMAP-Rule" id="MF_00921"/>
    </source>
</evidence>
<dbReference type="PANTHER" id="PTHR31756:SF3">
    <property type="entry name" value="PYRUVATE, PHOSPHATE DIKINASE REGULATORY PROTEIN 1, CHLOROPLASTIC"/>
    <property type="match status" value="1"/>
</dbReference>
<evidence type="ECO:0000313" key="19">
    <source>
        <dbReference type="EMBL" id="MBC2165897.1"/>
    </source>
</evidence>
<evidence type="ECO:0000313" key="12">
    <source>
        <dbReference type="EMBL" id="MBC1563835.1"/>
    </source>
</evidence>
<dbReference type="AlphaFoldDB" id="A0A099W9W2"/>
<evidence type="ECO:0000313" key="9">
    <source>
        <dbReference type="EMBL" id="MBC1371013.1"/>
    </source>
</evidence>
<dbReference type="EMBL" id="JAARYY010000003">
    <property type="protein sequence ID" value="MBC2243635.1"/>
    <property type="molecule type" value="Genomic_DNA"/>
</dbReference>
<dbReference type="Proteomes" id="UP000529446">
    <property type="component" value="Unassembled WGS sequence"/>
</dbReference>
<evidence type="ECO:0000313" key="43">
    <source>
        <dbReference type="Proteomes" id="UP000585696"/>
    </source>
</evidence>
<dbReference type="Proteomes" id="UP000539064">
    <property type="component" value="Unassembled WGS sequence"/>
</dbReference>
<dbReference type="EMBL" id="JAAROV010000001">
    <property type="protein sequence ID" value="MBC1316121.1"/>
    <property type="molecule type" value="Genomic_DNA"/>
</dbReference>
<dbReference type="EMBL" id="JAARZA010000004">
    <property type="protein sequence ID" value="MBC2241032.1"/>
    <property type="molecule type" value="Genomic_DNA"/>
</dbReference>
<keyword evidence="26" id="KW-1185">Reference proteome</keyword>
<feature type="binding site" evidence="5">
    <location>
        <begin position="149"/>
        <end position="156"/>
    </location>
    <ligand>
        <name>ADP</name>
        <dbReference type="ChEBI" id="CHEBI:456216"/>
    </ligand>
</feature>
<dbReference type="EMBL" id="JAARZS010000015">
    <property type="protein sequence ID" value="MBC2284213.1"/>
    <property type="molecule type" value="Genomic_DNA"/>
</dbReference>
<dbReference type="Proteomes" id="UP000541735">
    <property type="component" value="Unassembled WGS sequence"/>
</dbReference>
<dbReference type="OrthoDB" id="9782201at2"/>
<dbReference type="Proteomes" id="UP000532866">
    <property type="component" value="Unassembled WGS sequence"/>
</dbReference>
<dbReference type="EMBL" id="JNFA01000019">
    <property type="protein sequence ID" value="KGL41481.1"/>
    <property type="molecule type" value="Genomic_DNA"/>
</dbReference>
<dbReference type="EMBL" id="JAARSH010000002">
    <property type="protein sequence ID" value="MBC1615044.1"/>
    <property type="molecule type" value="Genomic_DNA"/>
</dbReference>
<dbReference type="EMBL" id="JAARPT010000004">
    <property type="protein sequence ID" value="MBC1401708.1"/>
    <property type="molecule type" value="Genomic_DNA"/>
</dbReference>
<dbReference type="EMBL" id="JAARVG010000009">
    <property type="protein sequence ID" value="MBC1793952.1"/>
    <property type="molecule type" value="Genomic_DNA"/>
</dbReference>
<evidence type="ECO:0000313" key="30">
    <source>
        <dbReference type="Proteomes" id="UP000539064"/>
    </source>
</evidence>
<dbReference type="EMBL" id="JAARYD010000005">
    <property type="protein sequence ID" value="MBC2177256.1"/>
    <property type="molecule type" value="Genomic_DNA"/>
</dbReference>
<evidence type="ECO:0000313" key="44">
    <source>
        <dbReference type="Proteomes" id="UP000586951"/>
    </source>
</evidence>
<dbReference type="NCBIfam" id="NF003742">
    <property type="entry name" value="PRK05339.1"/>
    <property type="match status" value="1"/>
</dbReference>
<keyword evidence="2 5" id="KW-0808">Transferase</keyword>
<dbReference type="EMBL" id="JAARXI010000004">
    <property type="protein sequence ID" value="MBC2116671.1"/>
    <property type="molecule type" value="Genomic_DNA"/>
</dbReference>
<comment type="caution">
    <text evidence="6">The sequence shown here is derived from an EMBL/GenBank/DDBJ whole genome shotgun (WGS) entry which is preliminary data.</text>
</comment>
<evidence type="ECO:0000313" key="17">
    <source>
        <dbReference type="EMBL" id="MBC2004688.1"/>
    </source>
</evidence>
<evidence type="ECO:0000313" key="24">
    <source>
        <dbReference type="EMBL" id="MBC2294032.1"/>
    </source>
</evidence>
<dbReference type="Proteomes" id="UP000591929">
    <property type="component" value="Unassembled WGS sequence"/>
</dbReference>
<evidence type="ECO:0000313" key="25">
    <source>
        <dbReference type="EMBL" id="MBC2372050.1"/>
    </source>
</evidence>
<evidence type="ECO:0000256" key="3">
    <source>
        <dbReference type="ARBA" id="ARBA00022741"/>
    </source>
</evidence>
<evidence type="ECO:0000313" key="7">
    <source>
        <dbReference type="EMBL" id="MBC1316121.1"/>
    </source>
</evidence>
<dbReference type="InterPro" id="IPR026565">
    <property type="entry name" value="PPDK_reg"/>
</dbReference>
<dbReference type="EMBL" id="JAAROL010000001">
    <property type="protein sequence ID" value="MBC1331354.1"/>
    <property type="molecule type" value="Genomic_DNA"/>
</dbReference>
<reference evidence="6 26" key="1">
    <citation type="submission" date="2014-05" db="EMBL/GenBank/DDBJ databases">
        <title>Novel Listeriaceae from food processing environments.</title>
        <authorList>
            <person name="den Bakker H.C."/>
        </authorList>
    </citation>
    <scope>NUCLEOTIDE SEQUENCE [LARGE SCALE GENOMIC DNA]</scope>
    <source>
        <strain evidence="6 26">FSL A5-0281</strain>
    </source>
</reference>
<evidence type="ECO:0000313" key="40">
    <source>
        <dbReference type="Proteomes" id="UP000550367"/>
    </source>
</evidence>
<evidence type="ECO:0000313" key="27">
    <source>
        <dbReference type="Proteomes" id="UP000519573"/>
    </source>
</evidence>
<dbReference type="Proteomes" id="UP000553016">
    <property type="component" value="Unassembled WGS sequence"/>
</dbReference>
<dbReference type="EMBL" id="JAARZT010000024">
    <property type="protein sequence ID" value="MBC2294032.1"/>
    <property type="molecule type" value="Genomic_DNA"/>
</dbReference>
<evidence type="ECO:0000313" key="13">
    <source>
        <dbReference type="EMBL" id="MBC1615044.1"/>
    </source>
</evidence>
<evidence type="ECO:0000313" key="14">
    <source>
        <dbReference type="EMBL" id="MBC1777381.1"/>
    </source>
</evidence>
<dbReference type="Proteomes" id="UP000544413">
    <property type="component" value="Unassembled WGS sequence"/>
</dbReference>
<evidence type="ECO:0000313" key="23">
    <source>
        <dbReference type="EMBL" id="MBC2284213.1"/>
    </source>
</evidence>
<evidence type="ECO:0000313" key="26">
    <source>
        <dbReference type="Proteomes" id="UP000029844"/>
    </source>
</evidence>
<dbReference type="GO" id="GO:0005524">
    <property type="term" value="F:ATP binding"/>
    <property type="evidence" value="ECO:0007669"/>
    <property type="project" value="InterPro"/>
</dbReference>
<evidence type="ECO:0000313" key="10">
    <source>
        <dbReference type="EMBL" id="MBC1401708.1"/>
    </source>
</evidence>
<dbReference type="PANTHER" id="PTHR31756">
    <property type="entry name" value="PYRUVATE, PHOSPHATE DIKINASE REGULATORY PROTEIN 1, CHLOROPLASTIC"/>
    <property type="match status" value="1"/>
</dbReference>
<evidence type="ECO:0000313" key="38">
    <source>
        <dbReference type="Proteomes" id="UP000547643"/>
    </source>
</evidence>
<evidence type="ECO:0000313" key="37">
    <source>
        <dbReference type="Proteomes" id="UP000546806"/>
    </source>
</evidence>
<dbReference type="Proteomes" id="UP000547643">
    <property type="component" value="Unassembled WGS sequence"/>
</dbReference>
<dbReference type="Proteomes" id="UP000585696">
    <property type="component" value="Unassembled WGS sequence"/>
</dbReference>
<dbReference type="EMBL" id="JAARRW010000004">
    <property type="protein sequence ID" value="MBC1562558.1"/>
    <property type="molecule type" value="Genomic_DNA"/>
</dbReference>
<dbReference type="EMBL" id="JAARRU010000001">
    <property type="protein sequence ID" value="MBC1563835.1"/>
    <property type="molecule type" value="Genomic_DNA"/>
</dbReference>
<dbReference type="Proteomes" id="UP000546806">
    <property type="component" value="Unassembled WGS sequence"/>
</dbReference>
<dbReference type="Proteomes" id="UP000548082">
    <property type="component" value="Unassembled WGS sequence"/>
</dbReference>
<dbReference type="Pfam" id="PF03618">
    <property type="entry name" value="Kinase-PPPase"/>
    <property type="match status" value="1"/>
</dbReference>
<evidence type="ECO:0000313" key="35">
    <source>
        <dbReference type="Proteomes" id="UP000544413"/>
    </source>
</evidence>
<dbReference type="EC" id="2.7.11.32" evidence="5"/>
<comment type="similarity">
    <text evidence="5">Belongs to the pyruvate, phosphate/water dikinase regulatory protein family. PDRP subfamily.</text>
</comment>
<evidence type="ECO:0000313" key="45">
    <source>
        <dbReference type="Proteomes" id="UP000591929"/>
    </source>
</evidence>
<dbReference type="EMBL" id="JAARVD010000003">
    <property type="protein sequence ID" value="MBC1796466.1"/>
    <property type="molecule type" value="Genomic_DNA"/>
</dbReference>
<dbReference type="Proteomes" id="UP000029844">
    <property type="component" value="Unassembled WGS sequence"/>
</dbReference>
<evidence type="ECO:0000256" key="4">
    <source>
        <dbReference type="ARBA" id="ARBA00022777"/>
    </source>
</evidence>
<evidence type="ECO:0000313" key="39">
    <source>
        <dbReference type="Proteomes" id="UP000548082"/>
    </source>
</evidence>
<dbReference type="InterPro" id="IPR005177">
    <property type="entry name" value="Kinase-pyrophosphorylase"/>
</dbReference>
<dbReference type="EMBL" id="JAARWW010000006">
    <property type="protein sequence ID" value="MBC2004688.1"/>
    <property type="molecule type" value="Genomic_DNA"/>
</dbReference>
<evidence type="ECO:0000313" key="8">
    <source>
        <dbReference type="EMBL" id="MBC1331354.1"/>
    </source>
</evidence>
<evidence type="ECO:0000313" key="20">
    <source>
        <dbReference type="EMBL" id="MBC2177256.1"/>
    </source>
</evidence>
<evidence type="ECO:0000313" key="16">
    <source>
        <dbReference type="EMBL" id="MBC1796466.1"/>
    </source>
</evidence>
<comment type="catalytic activity">
    <reaction evidence="5">
        <text>N(tele)-phospho-L-histidyl/O-phospho-L-threonyl-[pyruvate, phosphate dikinase] + phosphate + H(+) = N(tele)-phospho-L-histidyl/L-threonyl-[pyruvate, phosphate dikinase] + diphosphate</text>
        <dbReference type="Rhea" id="RHEA:43696"/>
        <dbReference type="Rhea" id="RHEA-COMP:10650"/>
        <dbReference type="Rhea" id="RHEA-COMP:10651"/>
        <dbReference type="ChEBI" id="CHEBI:15378"/>
        <dbReference type="ChEBI" id="CHEBI:30013"/>
        <dbReference type="ChEBI" id="CHEBI:33019"/>
        <dbReference type="ChEBI" id="CHEBI:43474"/>
        <dbReference type="ChEBI" id="CHEBI:61977"/>
        <dbReference type="ChEBI" id="CHEBI:83586"/>
        <dbReference type="EC" id="2.7.4.27"/>
    </reaction>
</comment>
<evidence type="ECO:0000313" key="31">
    <source>
        <dbReference type="Proteomes" id="UP000541735"/>
    </source>
</evidence>
<evidence type="ECO:0000313" key="6">
    <source>
        <dbReference type="EMBL" id="KGL41481.1"/>
    </source>
</evidence>
<dbReference type="Proteomes" id="UP000586951">
    <property type="component" value="Unassembled WGS sequence"/>
</dbReference>
<evidence type="ECO:0000313" key="32">
    <source>
        <dbReference type="Proteomes" id="UP000541955"/>
    </source>
</evidence>
<dbReference type="GeneID" id="58717024"/>
<dbReference type="EMBL" id="JAARYH010000002">
    <property type="protein sequence ID" value="MBC2165897.1"/>
    <property type="molecule type" value="Genomic_DNA"/>
</dbReference>
<dbReference type="EC" id="2.7.4.27" evidence="5"/>
<keyword evidence="4 5" id="KW-0418">Kinase</keyword>
<evidence type="ECO:0000313" key="28">
    <source>
        <dbReference type="Proteomes" id="UP000529446"/>
    </source>
</evidence>
<name>A0A099W9W2_9LIST</name>
<evidence type="ECO:0000313" key="29">
    <source>
        <dbReference type="Proteomes" id="UP000532866"/>
    </source>
</evidence>
<evidence type="ECO:0000256" key="2">
    <source>
        <dbReference type="ARBA" id="ARBA00022679"/>
    </source>
</evidence>
<proteinExistence type="inferred from homology"/>